<organism evidence="2">
    <name type="scientific">Nitrosopumilaceae spindle-shaped virus</name>
    <dbReference type="NCBI Taxonomy" id="3065433"/>
    <lineage>
        <taxon>Viruses</taxon>
    </lineage>
</organism>
<feature type="transmembrane region" description="Helical" evidence="1">
    <location>
        <begin position="82"/>
        <end position="103"/>
    </location>
</feature>
<proteinExistence type="predicted"/>
<reference evidence="2" key="1">
    <citation type="journal article" date="2024" name="Environ. Microbiol. Rep.">
        <title>Hiding in plain sight: The discovery of complete genomes of 11 hypothetical spindle-shaped viruses that putatively infect mesophilic ammonia-oxidizing archaea.</title>
        <authorList>
            <person name="Ni Y."/>
            <person name="Xu T."/>
            <person name="Yan S."/>
            <person name="Chen L."/>
            <person name="Wang Y."/>
        </authorList>
    </citation>
    <scope>NUCLEOTIDE SEQUENCE</scope>
    <source>
        <strain evidence="2">NYM1</strain>
    </source>
</reference>
<evidence type="ECO:0000256" key="1">
    <source>
        <dbReference type="SAM" id="Phobius"/>
    </source>
</evidence>
<accession>A0AAT9JHN9</accession>
<sequence length="138" mass="15251">MIDKSIMIIIFMYGASISFLTIEYVIVDVFHITVTNYAGQQLTGAFVTTQLNLEAFNLLSGEIQNGTYTPTNGTFYDKVETYATAGAAVAWNFITILSGLYVFNLLTFMGVPLPFVIGLAILYVFLLARTIIGLLQRI</sequence>
<dbReference type="EMBL" id="BK067792">
    <property type="protein sequence ID" value="DBA52215.1"/>
    <property type="molecule type" value="Genomic_DNA"/>
</dbReference>
<keyword evidence="1" id="KW-0812">Transmembrane</keyword>
<feature type="transmembrane region" description="Helical" evidence="1">
    <location>
        <begin position="115"/>
        <end position="135"/>
    </location>
</feature>
<keyword evidence="1" id="KW-0472">Membrane</keyword>
<name>A0AAT9JHN9_9VIRU</name>
<feature type="transmembrane region" description="Helical" evidence="1">
    <location>
        <begin position="6"/>
        <end position="27"/>
    </location>
</feature>
<evidence type="ECO:0000313" key="2">
    <source>
        <dbReference type="EMBL" id="DBA52215.1"/>
    </source>
</evidence>
<keyword evidence="1" id="KW-1133">Transmembrane helix</keyword>
<reference evidence="2" key="2">
    <citation type="submission" date="2024-03" db="EMBL/GenBank/DDBJ databases">
        <authorList>
            <person name="Ni Y."/>
            <person name="Xu T."/>
            <person name="Yan S."/>
            <person name="Chen L."/>
            <person name="Wang Y."/>
        </authorList>
    </citation>
    <scope>NUCLEOTIDE SEQUENCE</scope>
    <source>
        <strain evidence="2">NYM1</strain>
    </source>
</reference>
<protein>
    <submittedName>
        <fullName evidence="2">ORF8</fullName>
    </submittedName>
</protein>